<dbReference type="EMBL" id="KN824890">
    <property type="protein sequence ID" value="KIK98496.1"/>
    <property type="molecule type" value="Genomic_DNA"/>
</dbReference>
<protein>
    <submittedName>
        <fullName evidence="1">Uncharacterized protein</fullName>
    </submittedName>
</protein>
<accession>A0A0D0E333</accession>
<reference evidence="2" key="2">
    <citation type="submission" date="2015-01" db="EMBL/GenBank/DDBJ databases">
        <title>Evolutionary Origins and Diversification of the Mycorrhizal Mutualists.</title>
        <authorList>
            <consortium name="DOE Joint Genome Institute"/>
            <consortium name="Mycorrhizal Genomics Consortium"/>
            <person name="Kohler A."/>
            <person name="Kuo A."/>
            <person name="Nagy L.G."/>
            <person name="Floudas D."/>
            <person name="Copeland A."/>
            <person name="Barry K.W."/>
            <person name="Cichocki N."/>
            <person name="Veneault-Fourrey C."/>
            <person name="LaButti K."/>
            <person name="Lindquist E.A."/>
            <person name="Lipzen A."/>
            <person name="Lundell T."/>
            <person name="Morin E."/>
            <person name="Murat C."/>
            <person name="Riley R."/>
            <person name="Ohm R."/>
            <person name="Sun H."/>
            <person name="Tunlid A."/>
            <person name="Henrissat B."/>
            <person name="Grigoriev I.V."/>
            <person name="Hibbett D.S."/>
            <person name="Martin F."/>
        </authorList>
    </citation>
    <scope>NUCLEOTIDE SEQUENCE [LARGE SCALE GENOMIC DNA]</scope>
    <source>
        <strain evidence="2">Ve08.2h10</strain>
    </source>
</reference>
<organism evidence="1 2">
    <name type="scientific">Paxillus rubicundulus Ve08.2h10</name>
    <dbReference type="NCBI Taxonomy" id="930991"/>
    <lineage>
        <taxon>Eukaryota</taxon>
        <taxon>Fungi</taxon>
        <taxon>Dikarya</taxon>
        <taxon>Basidiomycota</taxon>
        <taxon>Agaricomycotina</taxon>
        <taxon>Agaricomycetes</taxon>
        <taxon>Agaricomycetidae</taxon>
        <taxon>Boletales</taxon>
        <taxon>Paxilineae</taxon>
        <taxon>Paxillaceae</taxon>
        <taxon>Paxillus</taxon>
    </lineage>
</organism>
<evidence type="ECO:0000313" key="2">
    <source>
        <dbReference type="Proteomes" id="UP000054538"/>
    </source>
</evidence>
<sequence>MPLSPPIHGEREISVRSTHDTIVLLHGHPPCFNSFTQHNTALDPIVCLTILIWQ</sequence>
<name>A0A0D0E333_9AGAM</name>
<gene>
    <name evidence="1" type="ORF">PAXRUDRAFT_823789</name>
</gene>
<reference evidence="1 2" key="1">
    <citation type="submission" date="2014-04" db="EMBL/GenBank/DDBJ databases">
        <authorList>
            <consortium name="DOE Joint Genome Institute"/>
            <person name="Kuo A."/>
            <person name="Kohler A."/>
            <person name="Jargeat P."/>
            <person name="Nagy L.G."/>
            <person name="Floudas D."/>
            <person name="Copeland A."/>
            <person name="Barry K.W."/>
            <person name="Cichocki N."/>
            <person name="Veneault-Fourrey C."/>
            <person name="LaButti K."/>
            <person name="Lindquist E.A."/>
            <person name="Lipzen A."/>
            <person name="Lundell T."/>
            <person name="Morin E."/>
            <person name="Murat C."/>
            <person name="Sun H."/>
            <person name="Tunlid A."/>
            <person name="Henrissat B."/>
            <person name="Grigoriev I.V."/>
            <person name="Hibbett D.S."/>
            <person name="Martin F."/>
            <person name="Nordberg H.P."/>
            <person name="Cantor M.N."/>
            <person name="Hua S.X."/>
        </authorList>
    </citation>
    <scope>NUCLEOTIDE SEQUENCE [LARGE SCALE GENOMIC DNA]</scope>
    <source>
        <strain evidence="1 2">Ve08.2h10</strain>
    </source>
</reference>
<dbReference type="Proteomes" id="UP000054538">
    <property type="component" value="Unassembled WGS sequence"/>
</dbReference>
<dbReference type="AlphaFoldDB" id="A0A0D0E333"/>
<evidence type="ECO:0000313" key="1">
    <source>
        <dbReference type="EMBL" id="KIK98496.1"/>
    </source>
</evidence>
<proteinExistence type="predicted"/>
<dbReference type="HOGENOM" id="CLU_3051033_0_0_1"/>
<keyword evidence="2" id="KW-1185">Reference proteome</keyword>
<dbReference type="InParanoid" id="A0A0D0E333"/>